<dbReference type="EMBL" id="GGEC01044258">
    <property type="protein sequence ID" value="MBX24742.1"/>
    <property type="molecule type" value="Transcribed_RNA"/>
</dbReference>
<protein>
    <submittedName>
        <fullName evidence="1">Uncharacterized protein</fullName>
    </submittedName>
</protein>
<accession>A0A2P2M3F6</accession>
<dbReference type="AlphaFoldDB" id="A0A2P2M3F6"/>
<organism evidence="1">
    <name type="scientific">Rhizophora mucronata</name>
    <name type="common">Asiatic mangrove</name>
    <dbReference type="NCBI Taxonomy" id="61149"/>
    <lineage>
        <taxon>Eukaryota</taxon>
        <taxon>Viridiplantae</taxon>
        <taxon>Streptophyta</taxon>
        <taxon>Embryophyta</taxon>
        <taxon>Tracheophyta</taxon>
        <taxon>Spermatophyta</taxon>
        <taxon>Magnoliopsida</taxon>
        <taxon>eudicotyledons</taxon>
        <taxon>Gunneridae</taxon>
        <taxon>Pentapetalae</taxon>
        <taxon>rosids</taxon>
        <taxon>fabids</taxon>
        <taxon>Malpighiales</taxon>
        <taxon>Rhizophoraceae</taxon>
        <taxon>Rhizophora</taxon>
    </lineage>
</organism>
<evidence type="ECO:0000313" key="1">
    <source>
        <dbReference type="EMBL" id="MBX24742.1"/>
    </source>
</evidence>
<reference evidence="1" key="1">
    <citation type="submission" date="2018-02" db="EMBL/GenBank/DDBJ databases">
        <title>Rhizophora mucronata_Transcriptome.</title>
        <authorList>
            <person name="Meera S.P."/>
            <person name="Sreeshan A."/>
            <person name="Augustine A."/>
        </authorList>
    </citation>
    <scope>NUCLEOTIDE SEQUENCE</scope>
    <source>
        <tissue evidence="1">Leaf</tissue>
    </source>
</reference>
<name>A0A2P2M3F6_RHIMU</name>
<sequence length="19" mass="2003">MISSSKSASNKLKVLLLIA</sequence>
<proteinExistence type="predicted"/>